<dbReference type="PROSITE" id="PS50110">
    <property type="entry name" value="RESPONSE_REGULATORY"/>
    <property type="match status" value="1"/>
</dbReference>
<organism evidence="3 4">
    <name type="scientific">Niveibacterium microcysteis</name>
    <dbReference type="NCBI Taxonomy" id="2811415"/>
    <lineage>
        <taxon>Bacteria</taxon>
        <taxon>Pseudomonadati</taxon>
        <taxon>Pseudomonadota</taxon>
        <taxon>Betaproteobacteria</taxon>
        <taxon>Rhodocyclales</taxon>
        <taxon>Rhodocyclaceae</taxon>
        <taxon>Niveibacterium</taxon>
    </lineage>
</organism>
<gene>
    <name evidence="3" type="ORF">JY500_10100</name>
</gene>
<dbReference type="InterPro" id="IPR011006">
    <property type="entry name" value="CheY-like_superfamily"/>
</dbReference>
<dbReference type="InterPro" id="IPR052048">
    <property type="entry name" value="ST_Response_Regulator"/>
</dbReference>
<dbReference type="SUPFAM" id="SSF52172">
    <property type="entry name" value="CheY-like"/>
    <property type="match status" value="1"/>
</dbReference>
<keyword evidence="4" id="KW-1185">Reference proteome</keyword>
<proteinExistence type="predicted"/>
<dbReference type="SMART" id="SM00448">
    <property type="entry name" value="REC"/>
    <property type="match status" value="1"/>
</dbReference>
<name>A0ABX7MCH3_9RHOO</name>
<evidence type="ECO:0000313" key="4">
    <source>
        <dbReference type="Proteomes" id="UP000663570"/>
    </source>
</evidence>
<evidence type="ECO:0000259" key="2">
    <source>
        <dbReference type="PROSITE" id="PS50110"/>
    </source>
</evidence>
<feature type="domain" description="Response regulatory" evidence="2">
    <location>
        <begin position="4"/>
        <end position="119"/>
    </location>
</feature>
<dbReference type="PANTHER" id="PTHR43228:SF1">
    <property type="entry name" value="TWO-COMPONENT RESPONSE REGULATOR ARR22"/>
    <property type="match status" value="1"/>
</dbReference>
<dbReference type="EMBL" id="CP071060">
    <property type="protein sequence ID" value="QSI78933.1"/>
    <property type="molecule type" value="Genomic_DNA"/>
</dbReference>
<sequence>MALKLMIVDDSNIIRSKITRTLTQHDMQVVATASNGEEAVKLFGAHKPDVVTMDLTMPRMDGLECIRALRKIDPGISILVVSALADKATAIQALKEGAQGFLCKPFSETDLTEAMEELLGEDAHG</sequence>
<accession>A0ABX7MCH3</accession>
<dbReference type="Pfam" id="PF00072">
    <property type="entry name" value="Response_reg"/>
    <property type="match status" value="1"/>
</dbReference>
<reference evidence="3 4" key="1">
    <citation type="submission" date="2021-02" db="EMBL/GenBank/DDBJ databases">
        <title>Niveibacterium changnyeongensis HC41.</title>
        <authorList>
            <person name="Kang M."/>
        </authorList>
    </citation>
    <scope>NUCLEOTIDE SEQUENCE [LARGE SCALE GENOMIC DNA]</scope>
    <source>
        <strain evidence="3 4">HC41</strain>
    </source>
</reference>
<protein>
    <submittedName>
        <fullName evidence="3">Response regulator</fullName>
    </submittedName>
</protein>
<evidence type="ECO:0000256" key="1">
    <source>
        <dbReference type="PROSITE-ProRule" id="PRU00169"/>
    </source>
</evidence>
<keyword evidence="1" id="KW-0597">Phosphoprotein</keyword>
<dbReference type="Proteomes" id="UP000663570">
    <property type="component" value="Chromosome"/>
</dbReference>
<dbReference type="PANTHER" id="PTHR43228">
    <property type="entry name" value="TWO-COMPONENT RESPONSE REGULATOR"/>
    <property type="match status" value="1"/>
</dbReference>
<evidence type="ECO:0000313" key="3">
    <source>
        <dbReference type="EMBL" id="QSI78933.1"/>
    </source>
</evidence>
<dbReference type="RefSeq" id="WP_172199586.1">
    <property type="nucleotide sequence ID" value="NZ_CP071060.1"/>
</dbReference>
<dbReference type="Gene3D" id="3.40.50.2300">
    <property type="match status" value="1"/>
</dbReference>
<feature type="modified residue" description="4-aspartylphosphate" evidence="1">
    <location>
        <position position="54"/>
    </location>
</feature>
<dbReference type="InterPro" id="IPR001789">
    <property type="entry name" value="Sig_transdc_resp-reg_receiver"/>
</dbReference>